<sequence length="93" mass="10851">MDLHGVSNQQRAIDEISALVWQRLYPDRPVPTFAPFHTEPEWRAIRDRVSDLVHGLAQEPGPPTIPSPTAEWDEQQRWIVIAAREWISQQQMR</sequence>
<evidence type="ECO:0000313" key="1">
    <source>
        <dbReference type="EMBL" id="RKT67640.1"/>
    </source>
</evidence>
<proteinExistence type="predicted"/>
<dbReference type="EMBL" id="RBXR01000001">
    <property type="protein sequence ID" value="RKT67640.1"/>
    <property type="molecule type" value="Genomic_DNA"/>
</dbReference>
<accession>A0A495X143</accession>
<evidence type="ECO:0000313" key="2">
    <source>
        <dbReference type="Proteomes" id="UP000272729"/>
    </source>
</evidence>
<dbReference type="AlphaFoldDB" id="A0A495X143"/>
<dbReference type="Proteomes" id="UP000272729">
    <property type="component" value="Unassembled WGS sequence"/>
</dbReference>
<organism evidence="1 2">
    <name type="scientific">Saccharothrix variisporea</name>
    <dbReference type="NCBI Taxonomy" id="543527"/>
    <lineage>
        <taxon>Bacteria</taxon>
        <taxon>Bacillati</taxon>
        <taxon>Actinomycetota</taxon>
        <taxon>Actinomycetes</taxon>
        <taxon>Pseudonocardiales</taxon>
        <taxon>Pseudonocardiaceae</taxon>
        <taxon>Saccharothrix</taxon>
    </lineage>
</organism>
<name>A0A495X143_9PSEU</name>
<reference evidence="1 2" key="1">
    <citation type="submission" date="2018-10" db="EMBL/GenBank/DDBJ databases">
        <title>Sequencing the genomes of 1000 actinobacteria strains.</title>
        <authorList>
            <person name="Klenk H.-P."/>
        </authorList>
    </citation>
    <scope>NUCLEOTIDE SEQUENCE [LARGE SCALE GENOMIC DNA]</scope>
    <source>
        <strain evidence="1 2">DSM 43911</strain>
    </source>
</reference>
<comment type="caution">
    <text evidence="1">The sequence shown here is derived from an EMBL/GenBank/DDBJ whole genome shotgun (WGS) entry which is preliminary data.</text>
</comment>
<gene>
    <name evidence="1" type="ORF">DFJ66_0816</name>
</gene>
<protein>
    <submittedName>
        <fullName evidence="1">Uncharacterized protein</fullName>
    </submittedName>
</protein>
<dbReference type="RefSeq" id="WP_121218077.1">
    <property type="nucleotide sequence ID" value="NZ_JBIUBA010000023.1"/>
</dbReference>
<keyword evidence="2" id="KW-1185">Reference proteome</keyword>